<dbReference type="KEGG" id="sap:Sulac_0638"/>
<evidence type="ECO:0000256" key="3">
    <source>
        <dbReference type="ARBA" id="ARBA00023014"/>
    </source>
</evidence>
<evidence type="ECO:0000313" key="5">
    <source>
        <dbReference type="EMBL" id="AEW04154.1"/>
    </source>
</evidence>
<dbReference type="InterPro" id="IPR058240">
    <property type="entry name" value="rSAM_sf"/>
</dbReference>
<reference evidence="5 6" key="2">
    <citation type="journal article" date="2012" name="Stand. Genomic Sci.">
        <title>Complete genome sequence of the moderately thermophilic mineral-sulfide-oxidizing firmicute Sulfobacillus acidophilus type strain (NAL(T)).</title>
        <authorList>
            <person name="Anderson I."/>
            <person name="Chertkov O."/>
            <person name="Chen A."/>
            <person name="Saunders E."/>
            <person name="Lapidus A."/>
            <person name="Nolan M."/>
            <person name="Lucas S."/>
            <person name="Hammon N."/>
            <person name="Deshpande S."/>
            <person name="Cheng J.F."/>
            <person name="Han C."/>
            <person name="Tapia R."/>
            <person name="Goodwin L.A."/>
            <person name="Pitluck S."/>
            <person name="Liolios K."/>
            <person name="Pagani I."/>
            <person name="Ivanova N."/>
            <person name="Mikhailova N."/>
            <person name="Pati A."/>
            <person name="Palaniappan K."/>
            <person name="Land M."/>
            <person name="Pan C."/>
            <person name="Rohde M."/>
            <person name="Pukall R."/>
            <person name="Goker M."/>
            <person name="Detter J.C."/>
            <person name="Woyke T."/>
            <person name="Bristow J."/>
            <person name="Eisen J.A."/>
            <person name="Markowitz V."/>
            <person name="Hugenholtz P."/>
            <person name="Kyrpides N.C."/>
            <person name="Klenk H.P."/>
            <person name="Mavromatis K."/>
        </authorList>
    </citation>
    <scope>NUCLEOTIDE SEQUENCE [LARGE SCALE GENOMIC DNA]</scope>
    <source>
        <strain evidence="6">ATCC 700253 / DSM 10332 / NAL</strain>
    </source>
</reference>
<reference evidence="6" key="1">
    <citation type="submission" date="2011-12" db="EMBL/GenBank/DDBJ databases">
        <title>The complete genome of chromosome of Sulfobacillus acidophilus DSM 10332.</title>
        <authorList>
            <person name="Lucas S."/>
            <person name="Han J."/>
            <person name="Lapidus A."/>
            <person name="Bruce D."/>
            <person name="Goodwin L."/>
            <person name="Pitluck S."/>
            <person name="Peters L."/>
            <person name="Kyrpides N."/>
            <person name="Mavromatis K."/>
            <person name="Ivanova N."/>
            <person name="Mikhailova N."/>
            <person name="Chertkov O."/>
            <person name="Saunders E."/>
            <person name="Detter J.C."/>
            <person name="Tapia R."/>
            <person name="Han C."/>
            <person name="Land M."/>
            <person name="Hauser L."/>
            <person name="Markowitz V."/>
            <person name="Cheng J.-F."/>
            <person name="Hugenholtz P."/>
            <person name="Woyke T."/>
            <person name="Wu D."/>
            <person name="Pukall R."/>
            <person name="Gehrich-Schroeter G."/>
            <person name="Schneider S."/>
            <person name="Klenk H.-P."/>
            <person name="Eisen J.A."/>
        </authorList>
    </citation>
    <scope>NUCLEOTIDE SEQUENCE [LARGE SCALE GENOMIC DNA]</scope>
    <source>
        <strain evidence="6">ATCC 700253 / DSM 10332 / NAL</strain>
    </source>
</reference>
<protein>
    <submittedName>
        <fullName evidence="5">Radical SAM domain protein</fullName>
    </submittedName>
</protein>
<dbReference type="PANTHER" id="PTHR43432">
    <property type="entry name" value="SLR0285 PROTEIN"/>
    <property type="match status" value="1"/>
</dbReference>
<evidence type="ECO:0000256" key="2">
    <source>
        <dbReference type="ARBA" id="ARBA00023004"/>
    </source>
</evidence>
<keyword evidence="3" id="KW-0411">Iron-sulfur</keyword>
<dbReference type="InterPro" id="IPR007197">
    <property type="entry name" value="rSAM"/>
</dbReference>
<keyword evidence="6" id="KW-1185">Reference proteome</keyword>
<gene>
    <name evidence="5" type="ordered locus">Sulac_0638</name>
</gene>
<dbReference type="Gene3D" id="3.80.30.30">
    <property type="match status" value="1"/>
</dbReference>
<dbReference type="EMBL" id="CP003179">
    <property type="protein sequence ID" value="AEW04154.1"/>
    <property type="molecule type" value="Genomic_DNA"/>
</dbReference>
<evidence type="ECO:0000256" key="1">
    <source>
        <dbReference type="ARBA" id="ARBA00022723"/>
    </source>
</evidence>
<dbReference type="GO" id="GO:0046872">
    <property type="term" value="F:metal ion binding"/>
    <property type="evidence" value="ECO:0007669"/>
    <property type="project" value="UniProtKB-KW"/>
</dbReference>
<dbReference type="InterPro" id="IPR006638">
    <property type="entry name" value="Elp3/MiaA/NifB-like_rSAM"/>
</dbReference>
<dbReference type="Proteomes" id="UP000005439">
    <property type="component" value="Chromosome"/>
</dbReference>
<dbReference type="Pfam" id="PF04055">
    <property type="entry name" value="Radical_SAM"/>
    <property type="match status" value="1"/>
</dbReference>
<dbReference type="SMART" id="SM00729">
    <property type="entry name" value="Elp3"/>
    <property type="match status" value="1"/>
</dbReference>
<feature type="domain" description="Elp3/MiaA/NifB-like radical SAM core" evidence="4">
    <location>
        <begin position="18"/>
        <end position="235"/>
    </location>
</feature>
<dbReference type="GO" id="GO:0003824">
    <property type="term" value="F:catalytic activity"/>
    <property type="evidence" value="ECO:0007669"/>
    <property type="project" value="InterPro"/>
</dbReference>
<keyword evidence="2" id="KW-0408">Iron</keyword>
<dbReference type="GO" id="GO:0051536">
    <property type="term" value="F:iron-sulfur cluster binding"/>
    <property type="evidence" value="ECO:0007669"/>
    <property type="project" value="UniProtKB-KW"/>
</dbReference>
<dbReference type="SUPFAM" id="SSF102114">
    <property type="entry name" value="Radical SAM enzymes"/>
    <property type="match status" value="1"/>
</dbReference>
<dbReference type="CDD" id="cd01335">
    <property type="entry name" value="Radical_SAM"/>
    <property type="match status" value="1"/>
</dbReference>
<evidence type="ECO:0000259" key="4">
    <source>
        <dbReference type="SMART" id="SM00729"/>
    </source>
</evidence>
<proteinExistence type="predicted"/>
<dbReference type="PATRIC" id="fig|679936.5.peg.684"/>
<dbReference type="STRING" id="679936.Sulac_0638"/>
<dbReference type="SFLD" id="SFLDS00029">
    <property type="entry name" value="Radical_SAM"/>
    <property type="match status" value="1"/>
</dbReference>
<dbReference type="SFLD" id="SFLDG01084">
    <property type="entry name" value="Uncharacterised_Radical_SAM_Su"/>
    <property type="match status" value="1"/>
</dbReference>
<accession>G8TZY5</accession>
<dbReference type="AlphaFoldDB" id="G8TZY5"/>
<organism evidence="5 6">
    <name type="scientific">Sulfobacillus acidophilus (strain ATCC 700253 / DSM 10332 / NAL)</name>
    <dbReference type="NCBI Taxonomy" id="679936"/>
    <lineage>
        <taxon>Bacteria</taxon>
        <taxon>Bacillati</taxon>
        <taxon>Bacillota</taxon>
        <taxon>Clostridia</taxon>
        <taxon>Eubacteriales</taxon>
        <taxon>Clostridiales Family XVII. Incertae Sedis</taxon>
        <taxon>Sulfobacillus</taxon>
    </lineage>
</organism>
<dbReference type="HOGENOM" id="CLU_721452_0_0_9"/>
<evidence type="ECO:0000313" key="6">
    <source>
        <dbReference type="Proteomes" id="UP000005439"/>
    </source>
</evidence>
<keyword evidence="1" id="KW-0479">Metal-binding</keyword>
<sequence>MILGRYHSTIENMRSHHWKYFLDLYDNCYFNCTYCLYRTPDYGLGKVRARQEILEDLEQELSMMAHSSQEVGIVYLGPTADVYQPLERKRLLTRKVLQLFAKYRVPTFIVTRSDLALRDIDILQEMAKSGLVEISISIPSAQYHPAMEPHSPTISERLTIAEDIAQAGVPLSIHFSPIIPYLDELDELTALLSRMADTGAQCIYACLLGMREFYKEDVIRVVDSYDRGRGTLLRTVYANDESTYDLQAPEDGYVYRLIGHLSRYSAARGIPFASVQIPAFDTIERTGHIFRYKLPTVGDIARHFVDHPEISWEEVKQFVEGFPATDSTFHNLVHKYWDNGQLLKNTMFSPDFSNGDIPSRYVNSKEIDLKVSSMIVKKGENEG</sequence>
<name>G8TZY5_SULAD</name>
<dbReference type="PANTHER" id="PTHR43432:SF3">
    <property type="entry name" value="SLR0285 PROTEIN"/>
    <property type="match status" value="1"/>
</dbReference>
<dbReference type="InterPro" id="IPR040086">
    <property type="entry name" value="MJ0683-like"/>
</dbReference>